<dbReference type="Pfam" id="PF00691">
    <property type="entry name" value="OmpA"/>
    <property type="match status" value="1"/>
</dbReference>
<dbReference type="Gene3D" id="3.30.1330.60">
    <property type="entry name" value="OmpA-like domain"/>
    <property type="match status" value="1"/>
</dbReference>
<evidence type="ECO:0000256" key="4">
    <source>
        <dbReference type="SAM" id="MobiDB-lite"/>
    </source>
</evidence>
<evidence type="ECO:0000256" key="1">
    <source>
        <dbReference type="ARBA" id="ARBA00004442"/>
    </source>
</evidence>
<dbReference type="InterPro" id="IPR006664">
    <property type="entry name" value="OMP_bac"/>
</dbReference>
<dbReference type="PROSITE" id="PS51123">
    <property type="entry name" value="OMPA_2"/>
    <property type="match status" value="1"/>
</dbReference>
<keyword evidence="2 3" id="KW-0472">Membrane</keyword>
<evidence type="ECO:0000313" key="8">
    <source>
        <dbReference type="Proteomes" id="UP000295509"/>
    </source>
</evidence>
<keyword evidence="8" id="KW-1185">Reference proteome</keyword>
<sequence length="641" mass="67971">MSTTSAKATAFENAASQPRPTEPSPFEHDVHGSPTNAINRASAKPVEATERDTDEGLGYPFRSVVAFAAVLALAVLWLVLPVGRALASLSTVVIGLLALVLVWTRTRQIALARAQNAQVLTALGIAAAEIPVRLRTRMPLVLVTGDGLPALFDRDGDTRFAYVGDGAIWLRADRHQDVPRLSVAVRQWRDGRAPDGVVLSIAPALHAGVDGLTQRLRRLREALADASRMLGARLPTYVAIYQRSATAKRLIGSSDGPAGDATTSAALQATGSSPGVATPQWYGVSSDVPLASQEFDQRAREHRIDAVLRAAEAEARQTGTSGISAAARAAALASLVDWTGRAVLDVLTDHRQPSAPCALYGVGWIDCGPATGSGKPWELDVESQTAVVPASVAASPAPWPQPQPLIRAMPRRLWVSPRVAALAHAFALTACAAGVAFWGATLNNTKLLDRVSADLGRYATIPPSHDAARRDALRALVADRDQLDHFARLGIPLQLSFGMYRGAQLIPVLNDAISTYQPPPAPPMVVTLDSMSLFDSGKAQLKSGSTRAMVSALDLIKSNPDKRILVAGHTDAIGNPDSNLKLSVARAAAVRDWLTDASGIPATQFAIQGYGDTRPIASNDSPEGREKNRRVEITLVPDPAR</sequence>
<keyword evidence="5" id="KW-0812">Transmembrane</keyword>
<evidence type="ECO:0000259" key="6">
    <source>
        <dbReference type="PROSITE" id="PS51123"/>
    </source>
</evidence>
<keyword evidence="5" id="KW-1133">Transmembrane helix</keyword>
<dbReference type="InterPro" id="IPR050330">
    <property type="entry name" value="Bact_OuterMem_StrucFunc"/>
</dbReference>
<evidence type="ECO:0000256" key="2">
    <source>
        <dbReference type="ARBA" id="ARBA00023136"/>
    </source>
</evidence>
<comment type="subcellular location">
    <subcellularLocation>
        <location evidence="1">Cell outer membrane</location>
    </subcellularLocation>
</comment>
<evidence type="ECO:0000256" key="3">
    <source>
        <dbReference type="PROSITE-ProRule" id="PRU00473"/>
    </source>
</evidence>
<organism evidence="7 8">
    <name type="scientific">Paraburkholderia rhizosphaerae</name>
    <dbReference type="NCBI Taxonomy" id="480658"/>
    <lineage>
        <taxon>Bacteria</taxon>
        <taxon>Pseudomonadati</taxon>
        <taxon>Pseudomonadota</taxon>
        <taxon>Betaproteobacteria</taxon>
        <taxon>Burkholderiales</taxon>
        <taxon>Burkholderiaceae</taxon>
        <taxon>Paraburkholderia</taxon>
    </lineage>
</organism>
<dbReference type="EMBL" id="SORE01000007">
    <property type="protein sequence ID" value="TDY51524.1"/>
    <property type="molecule type" value="Genomic_DNA"/>
</dbReference>
<proteinExistence type="predicted"/>
<feature type="region of interest" description="Disordered" evidence="4">
    <location>
        <begin position="252"/>
        <end position="274"/>
    </location>
</feature>
<dbReference type="PANTHER" id="PTHR30329">
    <property type="entry name" value="STATOR ELEMENT OF FLAGELLAR MOTOR COMPLEX"/>
    <property type="match status" value="1"/>
</dbReference>
<comment type="caution">
    <text evidence="7">The sequence shown here is derived from an EMBL/GenBank/DDBJ whole genome shotgun (WGS) entry which is preliminary data.</text>
</comment>
<feature type="compositionally biased region" description="Polar residues" evidence="4">
    <location>
        <begin position="261"/>
        <end position="274"/>
    </location>
</feature>
<dbReference type="AlphaFoldDB" id="A0A4R8LUZ2"/>
<dbReference type="InterPro" id="IPR006665">
    <property type="entry name" value="OmpA-like"/>
</dbReference>
<protein>
    <submittedName>
        <fullName evidence="7">OmpA family protein</fullName>
    </submittedName>
</protein>
<gene>
    <name evidence="7" type="ORF">BX592_10792</name>
</gene>
<feature type="region of interest" description="Disordered" evidence="4">
    <location>
        <begin position="1"/>
        <end position="53"/>
    </location>
</feature>
<dbReference type="OrthoDB" id="345640at2"/>
<dbReference type="InterPro" id="IPR036737">
    <property type="entry name" value="OmpA-like_sf"/>
</dbReference>
<dbReference type="GO" id="GO:0009279">
    <property type="term" value="C:cell outer membrane"/>
    <property type="evidence" value="ECO:0007669"/>
    <property type="project" value="UniProtKB-SubCell"/>
</dbReference>
<dbReference type="RefSeq" id="WP_134191863.1">
    <property type="nucleotide sequence ID" value="NZ_JBHLUW010000046.1"/>
</dbReference>
<feature type="transmembrane region" description="Helical" evidence="5">
    <location>
        <begin position="59"/>
        <end position="79"/>
    </location>
</feature>
<dbReference type="PANTHER" id="PTHR30329:SF20">
    <property type="entry name" value="EXPORTED PROTEIN"/>
    <property type="match status" value="1"/>
</dbReference>
<evidence type="ECO:0000256" key="5">
    <source>
        <dbReference type="SAM" id="Phobius"/>
    </source>
</evidence>
<reference evidence="7 8" key="1">
    <citation type="submission" date="2019-03" db="EMBL/GenBank/DDBJ databases">
        <title>Genomic Encyclopedia of Type Strains, Phase III (KMG-III): the genomes of soil and plant-associated and newly described type strains.</title>
        <authorList>
            <person name="Whitman W."/>
        </authorList>
    </citation>
    <scope>NUCLEOTIDE SEQUENCE [LARGE SCALE GENOMIC DNA]</scope>
    <source>
        <strain evidence="7 8">LMG 29544</strain>
    </source>
</reference>
<name>A0A4R8LUZ2_9BURK</name>
<dbReference type="Proteomes" id="UP000295509">
    <property type="component" value="Unassembled WGS sequence"/>
</dbReference>
<dbReference type="CDD" id="cd07185">
    <property type="entry name" value="OmpA_C-like"/>
    <property type="match status" value="1"/>
</dbReference>
<feature type="transmembrane region" description="Helical" evidence="5">
    <location>
        <begin position="85"/>
        <end position="103"/>
    </location>
</feature>
<accession>A0A4R8LUZ2</accession>
<feature type="domain" description="OmpA-like" evidence="6">
    <location>
        <begin position="521"/>
        <end position="639"/>
    </location>
</feature>
<dbReference type="PRINTS" id="PR01021">
    <property type="entry name" value="OMPADOMAIN"/>
</dbReference>
<evidence type="ECO:0000313" key="7">
    <source>
        <dbReference type="EMBL" id="TDY51524.1"/>
    </source>
</evidence>
<dbReference type="SUPFAM" id="SSF103088">
    <property type="entry name" value="OmpA-like"/>
    <property type="match status" value="1"/>
</dbReference>
<feature type="transmembrane region" description="Helical" evidence="5">
    <location>
        <begin position="419"/>
        <end position="440"/>
    </location>
</feature>